<comment type="caution">
    <text evidence="8">The sequence shown here is derived from an EMBL/GenBank/DDBJ whole genome shotgun (WGS) entry which is preliminary data.</text>
</comment>
<dbReference type="AlphaFoldDB" id="A0A929MYF5"/>
<keyword evidence="5" id="KW-0598">Phosphotransferase system</keyword>
<dbReference type="Proteomes" id="UP000718630">
    <property type="component" value="Unassembled WGS sequence"/>
</dbReference>
<keyword evidence="2" id="KW-0813">Transport</keyword>
<evidence type="ECO:0000259" key="7">
    <source>
        <dbReference type="PROSITE" id="PS51093"/>
    </source>
</evidence>
<feature type="domain" description="PTS EIIA type-1" evidence="7">
    <location>
        <begin position="21"/>
        <end position="126"/>
    </location>
</feature>
<dbReference type="PROSITE" id="PS51093">
    <property type="entry name" value="PTS_EIIA_TYPE_1"/>
    <property type="match status" value="1"/>
</dbReference>
<dbReference type="PANTHER" id="PTHR45008:SF1">
    <property type="entry name" value="PTS SYSTEM GLUCOSE-SPECIFIC EIIA COMPONENT"/>
    <property type="match status" value="1"/>
</dbReference>
<sequence length="152" mass="15274">MSPAVRSPLPGEAAALDSVDDPVFAGGVVGPGLALRPPTGRRLDVLAPVTGTIVKTTPHAFVVRADDGAAVLVHLGIDTVALRGQGFEAVARQGERVDAGQVVCRWDPSGALDSGLDVVSPVVVLEPVGAAIEPAFPVPSAVGAGDALFTII</sequence>
<dbReference type="SUPFAM" id="SSF51261">
    <property type="entry name" value="Duplicated hybrid motif"/>
    <property type="match status" value="1"/>
</dbReference>
<evidence type="ECO:0000256" key="5">
    <source>
        <dbReference type="ARBA" id="ARBA00022683"/>
    </source>
</evidence>
<dbReference type="Gene3D" id="2.70.70.10">
    <property type="entry name" value="Glucose Permease (Domain IIA)"/>
    <property type="match status" value="1"/>
</dbReference>
<dbReference type="InterPro" id="IPR001127">
    <property type="entry name" value="PTS_EIIA_1_perm"/>
</dbReference>
<evidence type="ECO:0000256" key="1">
    <source>
        <dbReference type="ARBA" id="ARBA00004496"/>
    </source>
</evidence>
<dbReference type="EMBL" id="JABZFZ010000039">
    <property type="protein sequence ID" value="MBF0939519.1"/>
    <property type="molecule type" value="Genomic_DNA"/>
</dbReference>
<proteinExistence type="predicted"/>
<evidence type="ECO:0000313" key="8">
    <source>
        <dbReference type="EMBL" id="MBF0939519.1"/>
    </source>
</evidence>
<evidence type="ECO:0000313" key="9">
    <source>
        <dbReference type="Proteomes" id="UP000718630"/>
    </source>
</evidence>
<keyword evidence="3 8" id="KW-0762">Sugar transport</keyword>
<dbReference type="PROSITE" id="PS00371">
    <property type="entry name" value="PTS_EIIA_TYPE_1_HIS"/>
    <property type="match status" value="1"/>
</dbReference>
<dbReference type="GO" id="GO:0005737">
    <property type="term" value="C:cytoplasm"/>
    <property type="evidence" value="ECO:0007669"/>
    <property type="project" value="UniProtKB-SubCell"/>
</dbReference>
<name>A0A929MYF5_9ACTO</name>
<dbReference type="GO" id="GO:0009401">
    <property type="term" value="P:phosphoenolpyruvate-dependent sugar phosphotransferase system"/>
    <property type="evidence" value="ECO:0007669"/>
    <property type="project" value="UniProtKB-KW"/>
</dbReference>
<dbReference type="Pfam" id="PF00358">
    <property type="entry name" value="PTS_EIIA_1"/>
    <property type="match status" value="1"/>
</dbReference>
<dbReference type="PANTHER" id="PTHR45008">
    <property type="entry name" value="PTS SYSTEM GLUCOSE-SPECIFIC EIIA COMPONENT"/>
    <property type="match status" value="1"/>
</dbReference>
<dbReference type="InterPro" id="IPR011055">
    <property type="entry name" value="Dup_hybrid_motif"/>
</dbReference>
<keyword evidence="6" id="KW-0418">Kinase</keyword>
<evidence type="ECO:0000256" key="4">
    <source>
        <dbReference type="ARBA" id="ARBA00022679"/>
    </source>
</evidence>
<dbReference type="InterPro" id="IPR050890">
    <property type="entry name" value="PTS_EIIA_component"/>
</dbReference>
<dbReference type="GO" id="GO:0016301">
    <property type="term" value="F:kinase activity"/>
    <property type="evidence" value="ECO:0007669"/>
    <property type="project" value="UniProtKB-KW"/>
</dbReference>
<evidence type="ECO:0000256" key="3">
    <source>
        <dbReference type="ARBA" id="ARBA00022597"/>
    </source>
</evidence>
<comment type="subcellular location">
    <subcellularLocation>
        <location evidence="1">Cytoplasm</location>
    </subcellularLocation>
</comment>
<evidence type="ECO:0000256" key="2">
    <source>
        <dbReference type="ARBA" id="ARBA00022448"/>
    </source>
</evidence>
<dbReference type="NCBIfam" id="TIGR00830">
    <property type="entry name" value="PTBA"/>
    <property type="match status" value="1"/>
</dbReference>
<gene>
    <name evidence="8" type="ORF">HXK03_01390</name>
</gene>
<protein>
    <submittedName>
        <fullName evidence="8">PTS glucose transporter subunit IIA</fullName>
    </submittedName>
</protein>
<keyword evidence="4" id="KW-0808">Transferase</keyword>
<evidence type="ECO:0000256" key="6">
    <source>
        <dbReference type="ARBA" id="ARBA00022777"/>
    </source>
</evidence>
<accession>A0A929MYF5</accession>
<organism evidence="8 9">
    <name type="scientific">Schaalia georgiae</name>
    <dbReference type="NCBI Taxonomy" id="52768"/>
    <lineage>
        <taxon>Bacteria</taxon>
        <taxon>Bacillati</taxon>
        <taxon>Actinomycetota</taxon>
        <taxon>Actinomycetes</taxon>
        <taxon>Actinomycetales</taxon>
        <taxon>Actinomycetaceae</taxon>
        <taxon>Schaalia</taxon>
    </lineage>
</organism>
<reference evidence="8" key="1">
    <citation type="submission" date="2020-04" db="EMBL/GenBank/DDBJ databases">
        <title>Deep metagenomics examines the oral microbiome during advanced dental caries in children, revealing novel taxa and co-occurrences with host molecules.</title>
        <authorList>
            <person name="Baker J.L."/>
            <person name="Morton J.T."/>
            <person name="Dinis M."/>
            <person name="Alvarez R."/>
            <person name="Tran N.C."/>
            <person name="Knight R."/>
            <person name="Edlund A."/>
        </authorList>
    </citation>
    <scope>NUCLEOTIDE SEQUENCE</scope>
    <source>
        <strain evidence="8">JCVI_32_bin.64</strain>
    </source>
</reference>